<evidence type="ECO:0000259" key="13">
    <source>
        <dbReference type="Pfam" id="PF12483"/>
    </source>
</evidence>
<evidence type="ECO:0000256" key="10">
    <source>
        <dbReference type="ARBA" id="ARBA00022989"/>
    </source>
</evidence>
<evidence type="ECO:0000256" key="11">
    <source>
        <dbReference type="ARBA" id="ARBA00023136"/>
    </source>
</evidence>
<evidence type="ECO:0000256" key="8">
    <source>
        <dbReference type="ARBA" id="ARBA00022786"/>
    </source>
</evidence>
<protein>
    <recommendedName>
        <fullName evidence="3">RING-type E3 ubiquitin transferase</fullName>
        <ecNumber evidence="3">2.3.2.27</ecNumber>
    </recommendedName>
</protein>
<evidence type="ECO:0000256" key="9">
    <source>
        <dbReference type="ARBA" id="ARBA00022833"/>
    </source>
</evidence>
<gene>
    <name evidence="14" type="ORF">GCM10007147_30170</name>
</gene>
<evidence type="ECO:0000256" key="2">
    <source>
        <dbReference type="ARBA" id="ARBA00004141"/>
    </source>
</evidence>
<dbReference type="InterPro" id="IPR022170">
    <property type="entry name" value="MUL1-like"/>
</dbReference>
<dbReference type="AlphaFoldDB" id="A0A918XFT6"/>
<keyword evidence="4" id="KW-0808">Transferase</keyword>
<keyword evidence="7" id="KW-0863">Zinc-finger</keyword>
<keyword evidence="10 12" id="KW-1133">Transmembrane helix</keyword>
<accession>A0A918XFT6</accession>
<feature type="domain" description="E3 Ubiquitin ligase MUL1-like" evidence="13">
    <location>
        <begin position="134"/>
        <end position="216"/>
    </location>
</feature>
<dbReference type="EC" id="2.3.2.27" evidence="3"/>
<keyword evidence="15" id="KW-1185">Reference proteome</keyword>
<evidence type="ECO:0000256" key="5">
    <source>
        <dbReference type="ARBA" id="ARBA00022692"/>
    </source>
</evidence>
<proteinExistence type="predicted"/>
<name>A0A918XFT6_9ACTN</name>
<keyword evidence="9" id="KW-0862">Zinc</keyword>
<dbReference type="Proteomes" id="UP000654947">
    <property type="component" value="Unassembled WGS sequence"/>
</dbReference>
<organism evidence="14 15">
    <name type="scientific">Nocardiopsis kunsanensis</name>
    <dbReference type="NCBI Taxonomy" id="141693"/>
    <lineage>
        <taxon>Bacteria</taxon>
        <taxon>Bacillati</taxon>
        <taxon>Actinomycetota</taxon>
        <taxon>Actinomycetes</taxon>
        <taxon>Streptosporangiales</taxon>
        <taxon>Nocardiopsidaceae</taxon>
        <taxon>Nocardiopsis</taxon>
    </lineage>
</organism>
<comment type="catalytic activity">
    <reaction evidence="1">
        <text>S-ubiquitinyl-[E2 ubiquitin-conjugating enzyme]-L-cysteine + [acceptor protein]-L-lysine = [E2 ubiquitin-conjugating enzyme]-L-cysteine + N(6)-ubiquitinyl-[acceptor protein]-L-lysine.</text>
        <dbReference type="EC" id="2.3.2.27"/>
    </reaction>
</comment>
<dbReference type="GO" id="GO:0016020">
    <property type="term" value="C:membrane"/>
    <property type="evidence" value="ECO:0007669"/>
    <property type="project" value="UniProtKB-SubCell"/>
</dbReference>
<evidence type="ECO:0000313" key="15">
    <source>
        <dbReference type="Proteomes" id="UP000654947"/>
    </source>
</evidence>
<evidence type="ECO:0000256" key="1">
    <source>
        <dbReference type="ARBA" id="ARBA00000900"/>
    </source>
</evidence>
<comment type="caution">
    <text evidence="14">The sequence shown here is derived from an EMBL/GenBank/DDBJ whole genome shotgun (WGS) entry which is preliminary data.</text>
</comment>
<evidence type="ECO:0000313" key="14">
    <source>
        <dbReference type="EMBL" id="GHD29393.1"/>
    </source>
</evidence>
<evidence type="ECO:0000256" key="12">
    <source>
        <dbReference type="SAM" id="Phobius"/>
    </source>
</evidence>
<keyword evidence="6" id="KW-0479">Metal-binding</keyword>
<feature type="transmembrane region" description="Helical" evidence="12">
    <location>
        <begin position="6"/>
        <end position="28"/>
    </location>
</feature>
<evidence type="ECO:0000256" key="3">
    <source>
        <dbReference type="ARBA" id="ARBA00012483"/>
    </source>
</evidence>
<dbReference type="Pfam" id="PF12483">
    <property type="entry name" value="GIDE"/>
    <property type="match status" value="1"/>
</dbReference>
<dbReference type="GO" id="GO:0061630">
    <property type="term" value="F:ubiquitin protein ligase activity"/>
    <property type="evidence" value="ECO:0007669"/>
    <property type="project" value="UniProtKB-EC"/>
</dbReference>
<keyword evidence="11 12" id="KW-0472">Membrane</keyword>
<evidence type="ECO:0000256" key="4">
    <source>
        <dbReference type="ARBA" id="ARBA00022679"/>
    </source>
</evidence>
<evidence type="ECO:0000256" key="6">
    <source>
        <dbReference type="ARBA" id="ARBA00022723"/>
    </source>
</evidence>
<comment type="subcellular location">
    <subcellularLocation>
        <location evidence="2">Membrane</location>
        <topology evidence="2">Multi-pass membrane protein</topology>
    </subcellularLocation>
</comment>
<dbReference type="GO" id="GO:0008270">
    <property type="term" value="F:zinc ion binding"/>
    <property type="evidence" value="ECO:0007669"/>
    <property type="project" value="UniProtKB-KW"/>
</dbReference>
<dbReference type="EMBL" id="BMXL01000016">
    <property type="protein sequence ID" value="GHD29393.1"/>
    <property type="molecule type" value="Genomic_DNA"/>
</dbReference>
<feature type="transmembrane region" description="Helical" evidence="12">
    <location>
        <begin position="235"/>
        <end position="257"/>
    </location>
</feature>
<reference evidence="14 15" key="1">
    <citation type="journal article" date="2014" name="Int. J. Syst. Evol. Microbiol.">
        <title>Complete genome sequence of Corynebacterium casei LMG S-19264T (=DSM 44701T), isolated from a smear-ripened cheese.</title>
        <authorList>
            <consortium name="US DOE Joint Genome Institute (JGI-PGF)"/>
            <person name="Walter F."/>
            <person name="Albersmeier A."/>
            <person name="Kalinowski J."/>
            <person name="Ruckert C."/>
        </authorList>
    </citation>
    <scope>NUCLEOTIDE SEQUENCE [LARGE SCALE GENOMIC DNA]</scope>
    <source>
        <strain evidence="14 15">KCTC 19473</strain>
    </source>
</reference>
<keyword evidence="8" id="KW-0833">Ubl conjugation pathway</keyword>
<keyword evidence="5 12" id="KW-0812">Transmembrane</keyword>
<sequence length="260" mass="28059">MLLVIGSALLVAAVVLLPLTVIGLRRWLRRRGITRLRPATLASHEGERLTLTGVAAPGPEGTLSSSLAGNDCVWHGHEVLRHYWPLNRDTGDSAVRERACDSIADHMSEDLFGLVAEGDDPKGERVFVDPAGCEQRGAELCLQRLVERPKPGVATVADDLLSRVKGRISGVFRGETIEFEYREWVIRPGRIVRVTGVPAVRDGQVVITAPEGGKLLVEPDVDLQEDRTPPRRTEALSLTAAFTVCAVAGSVLLLLGISVG</sequence>
<dbReference type="GO" id="GO:0016567">
    <property type="term" value="P:protein ubiquitination"/>
    <property type="evidence" value="ECO:0007669"/>
    <property type="project" value="InterPro"/>
</dbReference>
<evidence type="ECO:0000256" key="7">
    <source>
        <dbReference type="ARBA" id="ARBA00022771"/>
    </source>
</evidence>